<evidence type="ECO:0000259" key="13">
    <source>
        <dbReference type="Pfam" id="PF00852"/>
    </source>
</evidence>
<evidence type="ECO:0000256" key="9">
    <source>
        <dbReference type="ARBA" id="ARBA00023034"/>
    </source>
</evidence>
<name>A0A9N9RKI1_9DIPT</name>
<dbReference type="InterPro" id="IPR031481">
    <property type="entry name" value="Glyco_tran_10_N"/>
</dbReference>
<keyword evidence="7" id="KW-0735">Signal-anchor</keyword>
<dbReference type="GO" id="GO:0032580">
    <property type="term" value="C:Golgi cisterna membrane"/>
    <property type="evidence" value="ECO:0007669"/>
    <property type="project" value="UniProtKB-SubCell"/>
</dbReference>
<dbReference type="OrthoDB" id="427096at2759"/>
<evidence type="ECO:0000256" key="11">
    <source>
        <dbReference type="ARBA" id="ARBA00023180"/>
    </source>
</evidence>
<sequence>MYLRKPYKSLFKLCLFALVTLFFFVLTNLSIQNKPNSDTYLDDTLQNKKTVTNILFWIKYWNDPSWYIGGDEEGEQMLQSIGCPAKNCFFTHNRNYLPNITDFDAILFHGAEYLHESVPHERSPHQIYVYSVLESPILCFEDLNRFQNFFNITMTYRFDSDIHWHYGSFFDKNTNELVAPSKNPNWKFPENDFYDQGISKIYSNKKRKIAWFASNCNSNSKRENLVAKIQEHIEVDIYGKCGTHSCDPKSSKCDEMLTTDYMFYLSFENALCKDYVTEKLYRPLNEVIIPIVFNGANTSRYAPPKSYIDANDFENVEALVIFLKYLMNNPEAYIKYFWWKQHYYIVDHKPTFKRGFCDLCMKVKDKNYHNENHLYGNIRDWWETGMCTTESQIKF</sequence>
<keyword evidence="16" id="KW-1185">Reference proteome</keyword>
<feature type="domain" description="Fucosyltransferase N-terminal" evidence="14">
    <location>
        <begin position="52"/>
        <end position="167"/>
    </location>
</feature>
<keyword evidence="10" id="KW-0472">Membrane</keyword>
<keyword evidence="6 12" id="KW-0812">Transmembrane</keyword>
<evidence type="ECO:0000313" key="16">
    <source>
        <dbReference type="Proteomes" id="UP001153620"/>
    </source>
</evidence>
<evidence type="ECO:0000256" key="3">
    <source>
        <dbReference type="ARBA" id="ARBA00008919"/>
    </source>
</evidence>
<feature type="domain" description="Fucosyltransferase C-terminal" evidence="13">
    <location>
        <begin position="203"/>
        <end position="381"/>
    </location>
</feature>
<dbReference type="Pfam" id="PF00852">
    <property type="entry name" value="Glyco_transf_10"/>
    <property type="match status" value="1"/>
</dbReference>
<dbReference type="Pfam" id="PF17039">
    <property type="entry name" value="Glyco_tran_10_N"/>
    <property type="match status" value="1"/>
</dbReference>
<keyword evidence="4 12" id="KW-0328">Glycosyltransferase</keyword>
<dbReference type="SUPFAM" id="SSF53756">
    <property type="entry name" value="UDP-Glycosyltransferase/glycogen phosphorylase"/>
    <property type="match status" value="1"/>
</dbReference>
<evidence type="ECO:0000256" key="2">
    <source>
        <dbReference type="ARBA" id="ARBA00004922"/>
    </source>
</evidence>
<protein>
    <recommendedName>
        <fullName evidence="12">Fucosyltransferase</fullName>
        <ecNumber evidence="12">2.4.1.-</ecNumber>
    </recommendedName>
</protein>
<evidence type="ECO:0000256" key="1">
    <source>
        <dbReference type="ARBA" id="ARBA00004447"/>
    </source>
</evidence>
<dbReference type="Proteomes" id="UP001153620">
    <property type="component" value="Chromosome 1"/>
</dbReference>
<dbReference type="InterPro" id="IPR038577">
    <property type="entry name" value="GT10-like_C_sf"/>
</dbReference>
<dbReference type="FunFam" id="3.40.50.11660:FF:000006">
    <property type="entry name" value="Alpha-(1,3)-fucosyltransferase C"/>
    <property type="match status" value="1"/>
</dbReference>
<dbReference type="GO" id="GO:0008417">
    <property type="term" value="F:fucosyltransferase activity"/>
    <property type="evidence" value="ECO:0007669"/>
    <property type="project" value="InterPro"/>
</dbReference>
<keyword evidence="11" id="KW-0325">Glycoprotein</keyword>
<evidence type="ECO:0000259" key="14">
    <source>
        <dbReference type="Pfam" id="PF17039"/>
    </source>
</evidence>
<keyword evidence="8" id="KW-1133">Transmembrane helix</keyword>
<dbReference type="InterPro" id="IPR055270">
    <property type="entry name" value="Glyco_tran_10_C"/>
</dbReference>
<dbReference type="EC" id="2.4.1.-" evidence="12"/>
<dbReference type="PANTHER" id="PTHR48438:SF1">
    <property type="entry name" value="ALPHA-(1,3)-FUCOSYLTRANSFERASE C-RELATED"/>
    <property type="match status" value="1"/>
</dbReference>
<keyword evidence="5 12" id="KW-0808">Transferase</keyword>
<evidence type="ECO:0000256" key="10">
    <source>
        <dbReference type="ARBA" id="ARBA00023136"/>
    </source>
</evidence>
<evidence type="ECO:0000256" key="5">
    <source>
        <dbReference type="ARBA" id="ARBA00022679"/>
    </source>
</evidence>
<organism evidence="15 16">
    <name type="scientific">Chironomus riparius</name>
    <dbReference type="NCBI Taxonomy" id="315576"/>
    <lineage>
        <taxon>Eukaryota</taxon>
        <taxon>Metazoa</taxon>
        <taxon>Ecdysozoa</taxon>
        <taxon>Arthropoda</taxon>
        <taxon>Hexapoda</taxon>
        <taxon>Insecta</taxon>
        <taxon>Pterygota</taxon>
        <taxon>Neoptera</taxon>
        <taxon>Endopterygota</taxon>
        <taxon>Diptera</taxon>
        <taxon>Nematocera</taxon>
        <taxon>Chironomoidea</taxon>
        <taxon>Chironomidae</taxon>
        <taxon>Chironominae</taxon>
        <taxon>Chironomus</taxon>
    </lineage>
</organism>
<comment type="pathway">
    <text evidence="2">Protein modification; protein glycosylation.</text>
</comment>
<dbReference type="EMBL" id="OU895877">
    <property type="protein sequence ID" value="CAG9798883.1"/>
    <property type="molecule type" value="Genomic_DNA"/>
</dbReference>
<evidence type="ECO:0000256" key="6">
    <source>
        <dbReference type="ARBA" id="ARBA00022692"/>
    </source>
</evidence>
<evidence type="ECO:0000256" key="4">
    <source>
        <dbReference type="ARBA" id="ARBA00022676"/>
    </source>
</evidence>
<accession>A0A9N9RKI1</accession>
<evidence type="ECO:0000313" key="15">
    <source>
        <dbReference type="EMBL" id="CAG9798883.1"/>
    </source>
</evidence>
<dbReference type="AlphaFoldDB" id="A0A9N9RKI1"/>
<keyword evidence="9 12" id="KW-0333">Golgi apparatus</keyword>
<evidence type="ECO:0000256" key="12">
    <source>
        <dbReference type="RuleBase" id="RU003832"/>
    </source>
</evidence>
<proteinExistence type="inferred from homology"/>
<dbReference type="Gene3D" id="3.40.50.11660">
    <property type="entry name" value="Glycosyl transferase family 10, C-terminal domain"/>
    <property type="match status" value="1"/>
</dbReference>
<evidence type="ECO:0000256" key="7">
    <source>
        <dbReference type="ARBA" id="ARBA00022968"/>
    </source>
</evidence>
<dbReference type="InterPro" id="IPR001503">
    <property type="entry name" value="Glyco_trans_10"/>
</dbReference>
<dbReference type="PANTHER" id="PTHR48438">
    <property type="entry name" value="ALPHA-(1,3)-FUCOSYLTRANSFERASE C-RELATED"/>
    <property type="match status" value="1"/>
</dbReference>
<gene>
    <name evidence="15" type="ORF">CHIRRI_LOCUS1859</name>
</gene>
<comment type="similarity">
    <text evidence="3 12">Belongs to the glycosyltransferase 10 family.</text>
</comment>
<evidence type="ECO:0000256" key="8">
    <source>
        <dbReference type="ARBA" id="ARBA00022989"/>
    </source>
</evidence>
<reference evidence="15" key="1">
    <citation type="submission" date="2022-01" db="EMBL/GenBank/DDBJ databases">
        <authorList>
            <person name="King R."/>
        </authorList>
    </citation>
    <scope>NUCLEOTIDE SEQUENCE</scope>
</reference>
<comment type="subcellular location">
    <subcellularLocation>
        <location evidence="1 12">Golgi apparatus</location>
        <location evidence="1 12">Golgi stack membrane</location>
        <topology evidence="1 12">Single-pass type II membrane protein</topology>
    </subcellularLocation>
</comment>
<reference evidence="15" key="2">
    <citation type="submission" date="2022-10" db="EMBL/GenBank/DDBJ databases">
        <authorList>
            <consortium name="ENA_rothamsted_submissions"/>
            <consortium name="culmorum"/>
            <person name="King R."/>
        </authorList>
    </citation>
    <scope>NUCLEOTIDE SEQUENCE</scope>
</reference>